<gene>
    <name evidence="3" type="ORF">GC101_17050</name>
</gene>
<dbReference type="RefSeq" id="WP_171718211.1">
    <property type="nucleotide sequence ID" value="NZ_WHOB01000050.1"/>
</dbReference>
<evidence type="ECO:0000313" key="3">
    <source>
        <dbReference type="EMBL" id="NOU80576.1"/>
    </source>
</evidence>
<proteinExistence type="predicted"/>
<keyword evidence="1" id="KW-0067">ATP-binding</keyword>
<reference evidence="3 4" key="1">
    <citation type="submission" date="2019-10" db="EMBL/GenBank/DDBJ databases">
        <title>Description of Paenibacillus terricola sp. nov.</title>
        <authorList>
            <person name="Carlier A."/>
            <person name="Qi S."/>
        </authorList>
    </citation>
    <scope>NUCLEOTIDE SEQUENCE [LARGE SCALE GENOMIC DNA]</scope>
    <source>
        <strain evidence="3 4">LMG 31459</strain>
    </source>
</reference>
<dbReference type="Proteomes" id="UP000596857">
    <property type="component" value="Unassembled WGS sequence"/>
</dbReference>
<sequence>MLIGVFHPQDPFAVMPKERVEAILAEAARQEVRLVFFNESGIDLEQQTVQGLTSGGSGEWQEAVFPFPTAVMNIRPWGPRKRTPKELVFRKMVPFTAFLIGDKWEVTRLLSGSAELSGHLVPTLLLKQVETIEELLLEHDKLVLKPASGSRGDGVQALTRSGDVFVLQNGTSRKEMSREELTHYIAGFKKDFLIQPYIRCLTSGGEPFDFRILVQRNGAGEWTVPLIYPRIGQADTITSNVSVGGRTELLEAFLARELPAGRYSLPKQLHDLGLAIAEAVNSHYAFPLNELGIDLAVDNQCRIWFYEANTCPGTLNHEAERAVLAIAYAKYVGTENLKTREAPLRQESGRVTAGLLFDAPPALTELEPYAGVAASLGMPLSYFLYEDIRFRASTIAAHVQEGQEWVRRNIPFPDVVYNLIQQDHKEDVSRLHSSTHHLFLTSTEPKGPIPSSLFMALASREPRLLERVPAYMSPDEAEEARLFIDRHGSVVMKSGGLSEEEETLFIKRLPTHYEVRDSEFVHHFNNADFAVFLGLFQEAGYVLIQQIDSRISGGHPLHLRVYLMKDQQNVWRLMQITPLLALAPLEQPDNPPVIVDWDWLLFREFGDASGEDMDLLIQELAVHTAQVVEASNHRRFHELVVDFALDKDRKLWLLGAEFDGSQDVVHPYDVARIVLPYAKSRIQNPS</sequence>
<dbReference type="SUPFAM" id="SSF56059">
    <property type="entry name" value="Glutathione synthetase ATP-binding domain-like"/>
    <property type="match status" value="1"/>
</dbReference>
<dbReference type="Pfam" id="PF14398">
    <property type="entry name" value="ATPgrasp_YheCD"/>
    <property type="match status" value="2"/>
</dbReference>
<comment type="caution">
    <text evidence="3">The sequence shown here is derived from an EMBL/GenBank/DDBJ whole genome shotgun (WGS) entry which is preliminary data.</text>
</comment>
<protein>
    <recommendedName>
        <fullName evidence="2">ATP-grasp domain-containing protein</fullName>
    </recommendedName>
</protein>
<name>A0ABX1YIA1_9BACL</name>
<keyword evidence="1" id="KW-0547">Nucleotide-binding</keyword>
<keyword evidence="4" id="KW-1185">Reference proteome</keyword>
<evidence type="ECO:0000256" key="1">
    <source>
        <dbReference type="PROSITE-ProRule" id="PRU00409"/>
    </source>
</evidence>
<accession>A0ABX1YIA1</accession>
<dbReference type="InterPro" id="IPR011761">
    <property type="entry name" value="ATP-grasp"/>
</dbReference>
<feature type="domain" description="ATP-grasp" evidence="2">
    <location>
        <begin position="113"/>
        <end position="337"/>
    </location>
</feature>
<evidence type="ECO:0000259" key="2">
    <source>
        <dbReference type="PROSITE" id="PS50975"/>
    </source>
</evidence>
<dbReference type="InterPro" id="IPR026838">
    <property type="entry name" value="YheC/D"/>
</dbReference>
<dbReference type="Gene3D" id="3.30.470.20">
    <property type="entry name" value="ATP-grasp fold, B domain"/>
    <property type="match status" value="1"/>
</dbReference>
<organism evidence="3 4">
    <name type="scientific">Paenibacillus phytohabitans</name>
    <dbReference type="NCBI Taxonomy" id="2654978"/>
    <lineage>
        <taxon>Bacteria</taxon>
        <taxon>Bacillati</taxon>
        <taxon>Bacillota</taxon>
        <taxon>Bacilli</taxon>
        <taxon>Bacillales</taxon>
        <taxon>Paenibacillaceae</taxon>
        <taxon>Paenibacillus</taxon>
    </lineage>
</organism>
<dbReference type="PROSITE" id="PS50975">
    <property type="entry name" value="ATP_GRASP"/>
    <property type="match status" value="1"/>
</dbReference>
<evidence type="ECO:0000313" key="4">
    <source>
        <dbReference type="Proteomes" id="UP000596857"/>
    </source>
</evidence>
<dbReference type="EMBL" id="WHOB01000050">
    <property type="protein sequence ID" value="NOU80576.1"/>
    <property type="molecule type" value="Genomic_DNA"/>
</dbReference>